<dbReference type="AlphaFoldDB" id="A0A117QGY7"/>
<organism evidence="2 3">
    <name type="scientific">Streptomyces corchorusii</name>
    <name type="common">Streptomyces chibaensis</name>
    <dbReference type="NCBI Taxonomy" id="1903"/>
    <lineage>
        <taxon>Bacteria</taxon>
        <taxon>Bacillati</taxon>
        <taxon>Actinomycetota</taxon>
        <taxon>Actinomycetes</taxon>
        <taxon>Kitasatosporales</taxon>
        <taxon>Streptomycetaceae</taxon>
        <taxon>Streptomyces</taxon>
    </lineage>
</organism>
<name>A0A117QGY7_STRCK</name>
<evidence type="ECO:0000313" key="2">
    <source>
        <dbReference type="EMBL" id="KUN27809.1"/>
    </source>
</evidence>
<reference evidence="2 3" key="1">
    <citation type="submission" date="2015-10" db="EMBL/GenBank/DDBJ databases">
        <title>Draft genome sequence of Streptomyces corchorusii DSM 40340, type strain for the species Streptomyces corchorusii.</title>
        <authorList>
            <person name="Ruckert C."/>
            <person name="Winkler A."/>
            <person name="Kalinowski J."/>
            <person name="Kampfer P."/>
            <person name="Glaeser S."/>
        </authorList>
    </citation>
    <scope>NUCLEOTIDE SEQUENCE [LARGE SCALE GENOMIC DNA]</scope>
    <source>
        <strain evidence="2 3">DSM 40340</strain>
    </source>
</reference>
<protein>
    <submittedName>
        <fullName evidence="2">Uncharacterized protein</fullName>
    </submittedName>
</protein>
<sequence>MPQCGERSAQAWLFTPPAIRNATDDNEAARLRRHRAAVATSVEAPAGRLMPPGTGRGLSRS</sequence>
<proteinExistence type="predicted"/>
<evidence type="ECO:0000313" key="3">
    <source>
        <dbReference type="Proteomes" id="UP000053398"/>
    </source>
</evidence>
<keyword evidence="3" id="KW-1185">Reference proteome</keyword>
<dbReference type="EMBL" id="LMWP01000016">
    <property type="protein sequence ID" value="KUN27809.1"/>
    <property type="molecule type" value="Genomic_DNA"/>
</dbReference>
<dbReference type="Proteomes" id="UP000053398">
    <property type="component" value="Unassembled WGS sequence"/>
</dbReference>
<feature type="region of interest" description="Disordered" evidence="1">
    <location>
        <begin position="42"/>
        <end position="61"/>
    </location>
</feature>
<gene>
    <name evidence="2" type="ORF">AQJ11_14440</name>
</gene>
<accession>A0A117QGY7</accession>
<evidence type="ECO:0000256" key="1">
    <source>
        <dbReference type="SAM" id="MobiDB-lite"/>
    </source>
</evidence>
<comment type="caution">
    <text evidence="2">The sequence shown here is derived from an EMBL/GenBank/DDBJ whole genome shotgun (WGS) entry which is preliminary data.</text>
</comment>